<organism evidence="1 2">
    <name type="scientific">Candidatus Desulfosporosinus infrequens</name>
    <dbReference type="NCBI Taxonomy" id="2043169"/>
    <lineage>
        <taxon>Bacteria</taxon>
        <taxon>Bacillati</taxon>
        <taxon>Bacillota</taxon>
        <taxon>Clostridia</taxon>
        <taxon>Eubacteriales</taxon>
        <taxon>Desulfitobacteriaceae</taxon>
        <taxon>Desulfosporosinus</taxon>
    </lineage>
</organism>
<reference evidence="2" key="1">
    <citation type="submission" date="2018-02" db="EMBL/GenBank/DDBJ databases">
        <authorList>
            <person name="Hausmann B."/>
        </authorList>
    </citation>
    <scope>NUCLEOTIDE SEQUENCE [LARGE SCALE GENOMIC DNA]</scope>
    <source>
        <strain evidence="2">Peat soil MAG SbF1</strain>
    </source>
</reference>
<name>A0A2U3KBL7_9FIRM</name>
<evidence type="ECO:0000313" key="2">
    <source>
        <dbReference type="Proteomes" id="UP000238916"/>
    </source>
</evidence>
<evidence type="ECO:0000313" key="1">
    <source>
        <dbReference type="EMBL" id="SPF37049.1"/>
    </source>
</evidence>
<sequence length="74" mass="8553">MDTETKKMFDLIVNKLNNMETKQNEIYQVVKAIEHANQVLRAEIDNVKVRADYLKGTFNNIGKVLNTRKSVKEA</sequence>
<dbReference type="AlphaFoldDB" id="A0A2U3KBL7"/>
<dbReference type="EMBL" id="OMOF01000081">
    <property type="protein sequence ID" value="SPF37049.1"/>
    <property type="molecule type" value="Genomic_DNA"/>
</dbReference>
<accession>A0A2U3KBL7</accession>
<dbReference type="OrthoDB" id="1798350at2"/>
<protein>
    <submittedName>
        <fullName evidence="1">Uncharacterized protein</fullName>
    </submittedName>
</protein>
<gene>
    <name evidence="1" type="ORF">SBF1_1710004</name>
</gene>
<proteinExistence type="predicted"/>
<dbReference type="Proteomes" id="UP000238916">
    <property type="component" value="Unassembled WGS sequence"/>
</dbReference>